<gene>
    <name evidence="2" type="ORF">NE646_11350</name>
</gene>
<feature type="compositionally biased region" description="Low complexity" evidence="1">
    <location>
        <begin position="161"/>
        <end position="172"/>
    </location>
</feature>
<proteinExistence type="predicted"/>
<name>A0AAW5KD72_9FIRM</name>
<protein>
    <recommendedName>
        <fullName evidence="4">TolA protein</fullName>
    </recommendedName>
</protein>
<evidence type="ECO:0008006" key="4">
    <source>
        <dbReference type="Google" id="ProtNLM"/>
    </source>
</evidence>
<feature type="compositionally biased region" description="Basic and acidic residues" evidence="1">
    <location>
        <begin position="91"/>
        <end position="146"/>
    </location>
</feature>
<feature type="compositionally biased region" description="Low complexity" evidence="1">
    <location>
        <begin position="179"/>
        <end position="202"/>
    </location>
</feature>
<evidence type="ECO:0000313" key="2">
    <source>
        <dbReference type="EMBL" id="MCQ4950258.1"/>
    </source>
</evidence>
<feature type="region of interest" description="Disordered" evidence="1">
    <location>
        <begin position="32"/>
        <end position="146"/>
    </location>
</feature>
<comment type="caution">
    <text evidence="2">The sequence shown here is derived from an EMBL/GenBank/DDBJ whole genome shotgun (WGS) entry which is preliminary data.</text>
</comment>
<dbReference type="EMBL" id="JANGAB010000007">
    <property type="protein sequence ID" value="MCQ4950258.1"/>
    <property type="molecule type" value="Genomic_DNA"/>
</dbReference>
<sequence length="283" mass="31341">MRYKEDLKRVLKQLEETKFTYAVDDDPAYIRRRKAGKEQTAARQDGATADDRARAAGADTSYGRAMRAYLERQRGEADSALRQQYGQQAKKAYDARVTGLEKERDGLKDKVIKEEQKAAAERAAAQERARKEAQRQEELRIKEENKLEIERIRAQAKVEAARLAASKKSGRSSSGGAGSAKKSAGSSAAKKGSGAGQKAPAAFDETSGKFRSLAAESHKQYLLGYSRGKESGGEERGRSFGYQQQVRWLYAQVDGDPQKTRALANYLKIPTAYTSEEALGRLY</sequence>
<dbReference type="Proteomes" id="UP001205063">
    <property type="component" value="Unassembled WGS sequence"/>
</dbReference>
<evidence type="ECO:0000256" key="1">
    <source>
        <dbReference type="SAM" id="MobiDB-lite"/>
    </source>
</evidence>
<dbReference type="RefSeq" id="WP_256136557.1">
    <property type="nucleotide sequence ID" value="NZ_JANGAB010000007.1"/>
</dbReference>
<accession>A0AAW5KD72</accession>
<feature type="region of interest" description="Disordered" evidence="1">
    <location>
        <begin position="160"/>
        <end position="203"/>
    </location>
</feature>
<organism evidence="2 3">
    <name type="scientific">Bittarella massiliensis</name>
    <name type="common">ex Durand et al. 2017</name>
    <dbReference type="NCBI Taxonomy" id="1720313"/>
    <lineage>
        <taxon>Bacteria</taxon>
        <taxon>Bacillati</taxon>
        <taxon>Bacillota</taxon>
        <taxon>Clostridia</taxon>
        <taxon>Eubacteriales</taxon>
        <taxon>Oscillospiraceae</taxon>
        <taxon>Bittarella (ex Durand et al. 2017)</taxon>
    </lineage>
</organism>
<reference evidence="2" key="1">
    <citation type="submission" date="2022-06" db="EMBL/GenBank/DDBJ databases">
        <title>Isolation of gut microbiota from human fecal samples.</title>
        <authorList>
            <person name="Pamer E.G."/>
            <person name="Barat B."/>
            <person name="Waligurski E."/>
            <person name="Medina S."/>
            <person name="Paddock L."/>
            <person name="Mostad J."/>
        </authorList>
    </citation>
    <scope>NUCLEOTIDE SEQUENCE</scope>
    <source>
        <strain evidence="2">DFI.7.96</strain>
    </source>
</reference>
<feature type="compositionally biased region" description="Basic and acidic residues" evidence="1">
    <location>
        <begin position="69"/>
        <end position="79"/>
    </location>
</feature>
<dbReference type="AlphaFoldDB" id="A0AAW5KD72"/>
<evidence type="ECO:0000313" key="3">
    <source>
        <dbReference type="Proteomes" id="UP001205063"/>
    </source>
</evidence>